<evidence type="ECO:0000313" key="2">
    <source>
        <dbReference type="EMBL" id="KAJ3833653.1"/>
    </source>
</evidence>
<comment type="caution">
    <text evidence="2">The sequence shown here is derived from an EMBL/GenBank/DDBJ whole genome shotgun (WGS) entry which is preliminary data.</text>
</comment>
<dbReference type="Proteomes" id="UP001163846">
    <property type="component" value="Unassembled WGS sequence"/>
</dbReference>
<sequence length="220" mass="25147">MNSISILLTLSVTLLLASTIDIMAIPLPPKDIHVPHVPGPHPVRERVVRTYARRRRLHTEFEQFPRNNELFPDEFITICLHTEPPLLLALGRESEHDWVINHSSCDLSKANPSLFYLGTLSLGDLDLDDFIRHYTTGTLISTHPITAFAEPRDYILGAQDLVNAFRHHHLDNSQHPSHSGVVFIEERDGHARPPLDEYVSAMLHPEEYYRHQLTAEYETA</sequence>
<organism evidence="2 3">
    <name type="scientific">Lentinula raphanica</name>
    <dbReference type="NCBI Taxonomy" id="153919"/>
    <lineage>
        <taxon>Eukaryota</taxon>
        <taxon>Fungi</taxon>
        <taxon>Dikarya</taxon>
        <taxon>Basidiomycota</taxon>
        <taxon>Agaricomycotina</taxon>
        <taxon>Agaricomycetes</taxon>
        <taxon>Agaricomycetidae</taxon>
        <taxon>Agaricales</taxon>
        <taxon>Marasmiineae</taxon>
        <taxon>Omphalotaceae</taxon>
        <taxon>Lentinula</taxon>
    </lineage>
</organism>
<proteinExistence type="predicted"/>
<gene>
    <name evidence="2" type="ORF">F5878DRAFT_632376</name>
</gene>
<dbReference type="AlphaFoldDB" id="A0AA38P057"/>
<feature type="signal peptide" evidence="1">
    <location>
        <begin position="1"/>
        <end position="19"/>
    </location>
</feature>
<name>A0AA38P057_9AGAR</name>
<keyword evidence="1" id="KW-0732">Signal</keyword>
<protein>
    <submittedName>
        <fullName evidence="2">Uncharacterized protein</fullName>
    </submittedName>
</protein>
<keyword evidence="3" id="KW-1185">Reference proteome</keyword>
<dbReference type="EMBL" id="MU806657">
    <property type="protein sequence ID" value="KAJ3833653.1"/>
    <property type="molecule type" value="Genomic_DNA"/>
</dbReference>
<reference evidence="2" key="1">
    <citation type="submission" date="2022-08" db="EMBL/GenBank/DDBJ databases">
        <authorList>
            <consortium name="DOE Joint Genome Institute"/>
            <person name="Min B."/>
            <person name="Riley R."/>
            <person name="Sierra-Patev S."/>
            <person name="Naranjo-Ortiz M."/>
            <person name="Looney B."/>
            <person name="Konkel Z."/>
            <person name="Slot J.C."/>
            <person name="Sakamoto Y."/>
            <person name="Steenwyk J.L."/>
            <person name="Rokas A."/>
            <person name="Carro J."/>
            <person name="Camarero S."/>
            <person name="Ferreira P."/>
            <person name="Molpeceres G."/>
            <person name="Ruiz-Duenas F.J."/>
            <person name="Serrano A."/>
            <person name="Henrissat B."/>
            <person name="Drula E."/>
            <person name="Hughes K.W."/>
            <person name="Mata J.L."/>
            <person name="Ishikawa N.K."/>
            <person name="Vargas-Isla R."/>
            <person name="Ushijima S."/>
            <person name="Smith C.A."/>
            <person name="Ahrendt S."/>
            <person name="Andreopoulos W."/>
            <person name="He G."/>
            <person name="Labutti K."/>
            <person name="Lipzen A."/>
            <person name="Ng V."/>
            <person name="Sandor L."/>
            <person name="Barry K."/>
            <person name="Martinez A.T."/>
            <person name="Xiao Y."/>
            <person name="Gibbons J.G."/>
            <person name="Terashima K."/>
            <person name="Hibbett D.S."/>
            <person name="Grigoriev I.V."/>
        </authorList>
    </citation>
    <scope>NUCLEOTIDE SEQUENCE</scope>
    <source>
        <strain evidence="2">TFB9207</strain>
    </source>
</reference>
<evidence type="ECO:0000313" key="3">
    <source>
        <dbReference type="Proteomes" id="UP001163846"/>
    </source>
</evidence>
<feature type="chain" id="PRO_5041219285" evidence="1">
    <location>
        <begin position="20"/>
        <end position="220"/>
    </location>
</feature>
<evidence type="ECO:0000256" key="1">
    <source>
        <dbReference type="SAM" id="SignalP"/>
    </source>
</evidence>
<accession>A0AA38P057</accession>